<comment type="caution">
    <text evidence="1">The sequence shown here is derived from an EMBL/GenBank/DDBJ whole genome shotgun (WGS) entry which is preliminary data.</text>
</comment>
<dbReference type="AlphaFoldDB" id="A0A4Y2QGQ2"/>
<name>A0A4Y2QGQ2_ARAVE</name>
<keyword evidence="2" id="KW-1185">Reference proteome</keyword>
<feature type="non-terminal residue" evidence="1">
    <location>
        <position position="1"/>
    </location>
</feature>
<gene>
    <name evidence="1" type="ORF">AVEN_50834_1</name>
</gene>
<reference evidence="1 2" key="1">
    <citation type="journal article" date="2019" name="Sci. Rep.">
        <title>Orb-weaving spider Araneus ventricosus genome elucidates the spidroin gene catalogue.</title>
        <authorList>
            <person name="Kono N."/>
            <person name="Nakamura H."/>
            <person name="Ohtoshi R."/>
            <person name="Moran D.A.P."/>
            <person name="Shinohara A."/>
            <person name="Yoshida Y."/>
            <person name="Fujiwara M."/>
            <person name="Mori M."/>
            <person name="Tomita M."/>
            <person name="Arakawa K."/>
        </authorList>
    </citation>
    <scope>NUCLEOTIDE SEQUENCE [LARGE SCALE GENOMIC DNA]</scope>
</reference>
<dbReference type="EMBL" id="BGPR01138572">
    <property type="protein sequence ID" value="GBN62468.1"/>
    <property type="molecule type" value="Genomic_DNA"/>
</dbReference>
<proteinExistence type="predicted"/>
<evidence type="ECO:0000313" key="2">
    <source>
        <dbReference type="Proteomes" id="UP000499080"/>
    </source>
</evidence>
<organism evidence="1 2">
    <name type="scientific">Araneus ventricosus</name>
    <name type="common">Orbweaver spider</name>
    <name type="synonym">Epeira ventricosa</name>
    <dbReference type="NCBI Taxonomy" id="182803"/>
    <lineage>
        <taxon>Eukaryota</taxon>
        <taxon>Metazoa</taxon>
        <taxon>Ecdysozoa</taxon>
        <taxon>Arthropoda</taxon>
        <taxon>Chelicerata</taxon>
        <taxon>Arachnida</taxon>
        <taxon>Araneae</taxon>
        <taxon>Araneomorphae</taxon>
        <taxon>Entelegynae</taxon>
        <taxon>Araneoidea</taxon>
        <taxon>Araneidae</taxon>
        <taxon>Araneus</taxon>
    </lineage>
</organism>
<dbReference type="Proteomes" id="UP000499080">
    <property type="component" value="Unassembled WGS sequence"/>
</dbReference>
<evidence type="ECO:0000313" key="1">
    <source>
        <dbReference type="EMBL" id="GBN62468.1"/>
    </source>
</evidence>
<accession>A0A4Y2QGQ2</accession>
<protein>
    <submittedName>
        <fullName evidence="1">Uncharacterized protein</fullName>
    </submittedName>
</protein>
<sequence>KALVYLDIPKGTVFYPYDVWHEQARQHRPPQTQQEKEQPPALRYSQSMLKFLRALRTAYAQVTLDSDLSQAS</sequence>